<gene>
    <name evidence="1" type="primary">ortB_6</name>
    <name evidence="1" type="ORF">SDC9_141823</name>
</gene>
<dbReference type="AlphaFoldDB" id="A0A645DZD2"/>
<dbReference type="EMBL" id="VSSQ01041268">
    <property type="protein sequence ID" value="MPM94675.1"/>
    <property type="molecule type" value="Genomic_DNA"/>
</dbReference>
<dbReference type="SUPFAM" id="SSF53686">
    <property type="entry name" value="Tryptophan synthase beta subunit-like PLP-dependent enzymes"/>
    <property type="match status" value="1"/>
</dbReference>
<proteinExistence type="predicted"/>
<sequence length="125" mass="13961">MSSSVLEKDMSYEAVMGRKNEIMKNAIGLDYSSFEEDGIGFDYEKMMSETGYTLEEIESIQSQYAVGNTPIIELKNITKLARKCAPKGKGARIFIKDEAMNASGSFKARRAATAVRYGQRGRIRL</sequence>
<name>A0A645DZD2_9ZZZZ</name>
<evidence type="ECO:0000313" key="1">
    <source>
        <dbReference type="EMBL" id="MPM94675.1"/>
    </source>
</evidence>
<accession>A0A645DZD2</accession>
<keyword evidence="1" id="KW-0808">Transferase</keyword>
<comment type="caution">
    <text evidence="1">The sequence shown here is derived from an EMBL/GenBank/DDBJ whole genome shotgun (WGS) entry which is preliminary data.</text>
</comment>
<protein>
    <submittedName>
        <fullName evidence="1">2-amino-4-ketopentanoate thiolase beta subunit</fullName>
        <ecNumber evidence="1">2.3.1.263</ecNumber>
    </submittedName>
</protein>
<dbReference type="InterPro" id="IPR036052">
    <property type="entry name" value="TrpB-like_PALP_sf"/>
</dbReference>
<dbReference type="EC" id="2.3.1.263" evidence="1"/>
<reference evidence="1" key="1">
    <citation type="submission" date="2019-08" db="EMBL/GenBank/DDBJ databases">
        <authorList>
            <person name="Kucharzyk K."/>
            <person name="Murdoch R.W."/>
            <person name="Higgins S."/>
            <person name="Loffler F."/>
        </authorList>
    </citation>
    <scope>NUCLEOTIDE SEQUENCE</scope>
</reference>
<keyword evidence="1" id="KW-0012">Acyltransferase</keyword>
<dbReference type="GO" id="GO:0016746">
    <property type="term" value="F:acyltransferase activity"/>
    <property type="evidence" value="ECO:0007669"/>
    <property type="project" value="UniProtKB-KW"/>
</dbReference>
<dbReference type="Gene3D" id="3.40.50.1100">
    <property type="match status" value="2"/>
</dbReference>
<organism evidence="1">
    <name type="scientific">bioreactor metagenome</name>
    <dbReference type="NCBI Taxonomy" id="1076179"/>
    <lineage>
        <taxon>unclassified sequences</taxon>
        <taxon>metagenomes</taxon>
        <taxon>ecological metagenomes</taxon>
    </lineage>
</organism>